<comment type="subcellular location">
    <subcellularLocation>
        <location evidence="2">Cell inner membrane</location>
        <topology evidence="2">Multi-pass membrane protein</topology>
    </subcellularLocation>
</comment>
<feature type="transmembrane region" description="Helical" evidence="14">
    <location>
        <begin position="12"/>
        <end position="32"/>
    </location>
</feature>
<dbReference type="GO" id="GO:0005886">
    <property type="term" value="C:plasma membrane"/>
    <property type="evidence" value="ECO:0007669"/>
    <property type="project" value="UniProtKB-SubCell"/>
</dbReference>
<evidence type="ECO:0000256" key="5">
    <source>
        <dbReference type="ARBA" id="ARBA00022553"/>
    </source>
</evidence>
<dbReference type="SMART" id="SM00304">
    <property type="entry name" value="HAMP"/>
    <property type="match status" value="1"/>
</dbReference>
<keyword evidence="13 14" id="KW-0472">Membrane</keyword>
<dbReference type="SUPFAM" id="SSF55781">
    <property type="entry name" value="GAF domain-like"/>
    <property type="match status" value="1"/>
</dbReference>
<evidence type="ECO:0000256" key="9">
    <source>
        <dbReference type="ARBA" id="ARBA00022777"/>
    </source>
</evidence>
<evidence type="ECO:0000256" key="2">
    <source>
        <dbReference type="ARBA" id="ARBA00004429"/>
    </source>
</evidence>
<evidence type="ECO:0000313" key="17">
    <source>
        <dbReference type="EMBL" id="HDX33563.1"/>
    </source>
</evidence>
<dbReference type="InterPro" id="IPR036890">
    <property type="entry name" value="HATPase_C_sf"/>
</dbReference>
<dbReference type="InterPro" id="IPR029095">
    <property type="entry name" value="NarX-like_N"/>
</dbReference>
<proteinExistence type="predicted"/>
<dbReference type="GO" id="GO:0046983">
    <property type="term" value="F:protein dimerization activity"/>
    <property type="evidence" value="ECO:0007669"/>
    <property type="project" value="InterPro"/>
</dbReference>
<evidence type="ECO:0000256" key="8">
    <source>
        <dbReference type="ARBA" id="ARBA00022741"/>
    </source>
</evidence>
<organism evidence="17">
    <name type="scientific">Caldilinea aerophila</name>
    <dbReference type="NCBI Taxonomy" id="133453"/>
    <lineage>
        <taxon>Bacteria</taxon>
        <taxon>Bacillati</taxon>
        <taxon>Chloroflexota</taxon>
        <taxon>Caldilineae</taxon>
        <taxon>Caldilineales</taxon>
        <taxon>Caldilineaceae</taxon>
        <taxon>Caldilinea</taxon>
    </lineage>
</organism>
<dbReference type="SMART" id="SM00387">
    <property type="entry name" value="HATPase_c"/>
    <property type="match status" value="1"/>
</dbReference>
<dbReference type="GO" id="GO:0005524">
    <property type="term" value="F:ATP binding"/>
    <property type="evidence" value="ECO:0007669"/>
    <property type="project" value="UniProtKB-KW"/>
</dbReference>
<dbReference type="InterPro" id="IPR029016">
    <property type="entry name" value="GAF-like_dom_sf"/>
</dbReference>
<feature type="domain" description="Histidine kinase" evidence="15">
    <location>
        <begin position="513"/>
        <end position="622"/>
    </location>
</feature>
<comment type="catalytic activity">
    <reaction evidence="1">
        <text>ATP + protein L-histidine = ADP + protein N-phospho-L-histidine.</text>
        <dbReference type="EC" id="2.7.13.3"/>
    </reaction>
</comment>
<evidence type="ECO:0000256" key="11">
    <source>
        <dbReference type="ARBA" id="ARBA00022989"/>
    </source>
</evidence>
<evidence type="ECO:0000256" key="3">
    <source>
        <dbReference type="ARBA" id="ARBA00012438"/>
    </source>
</evidence>
<evidence type="ECO:0000256" key="1">
    <source>
        <dbReference type="ARBA" id="ARBA00000085"/>
    </source>
</evidence>
<evidence type="ECO:0000256" key="14">
    <source>
        <dbReference type="SAM" id="Phobius"/>
    </source>
</evidence>
<accession>A0A7C1JDF1</accession>
<dbReference type="SUPFAM" id="SSF55874">
    <property type="entry name" value="ATPase domain of HSP90 chaperone/DNA topoisomerase II/histidine kinase"/>
    <property type="match status" value="1"/>
</dbReference>
<evidence type="ECO:0000256" key="13">
    <source>
        <dbReference type="ARBA" id="ARBA00023136"/>
    </source>
</evidence>
<dbReference type="PROSITE" id="PS50885">
    <property type="entry name" value="HAMP"/>
    <property type="match status" value="1"/>
</dbReference>
<evidence type="ECO:0000256" key="7">
    <source>
        <dbReference type="ARBA" id="ARBA00022692"/>
    </source>
</evidence>
<dbReference type="InterPro" id="IPR050482">
    <property type="entry name" value="Sensor_HK_TwoCompSys"/>
</dbReference>
<dbReference type="CDD" id="cd06225">
    <property type="entry name" value="HAMP"/>
    <property type="match status" value="1"/>
</dbReference>
<dbReference type="AlphaFoldDB" id="A0A7C1JDF1"/>
<dbReference type="PIRSF" id="PIRSF003167">
    <property type="entry name" value="STHK_NarX/NarQ"/>
    <property type="match status" value="1"/>
</dbReference>
<keyword evidence="9" id="KW-0418">Kinase</keyword>
<protein>
    <recommendedName>
        <fullName evidence="3">histidine kinase</fullName>
        <ecNumber evidence="3">2.7.13.3</ecNumber>
    </recommendedName>
</protein>
<keyword evidence="4" id="KW-1003">Cell membrane</keyword>
<keyword evidence="4" id="KW-0997">Cell inner membrane</keyword>
<dbReference type="PROSITE" id="PS50109">
    <property type="entry name" value="HIS_KIN"/>
    <property type="match status" value="1"/>
</dbReference>
<keyword evidence="11 14" id="KW-1133">Transmembrane helix</keyword>
<dbReference type="PANTHER" id="PTHR24421:SF10">
    <property type="entry name" value="NITRATE_NITRITE SENSOR PROTEIN NARQ"/>
    <property type="match status" value="1"/>
</dbReference>
<dbReference type="Pfam" id="PF07730">
    <property type="entry name" value="HisKA_3"/>
    <property type="match status" value="1"/>
</dbReference>
<dbReference type="Gene3D" id="6.10.340.10">
    <property type="match status" value="1"/>
</dbReference>
<dbReference type="InterPro" id="IPR016380">
    <property type="entry name" value="Sig_transdc_His_kin_NarX/NarQ"/>
</dbReference>
<dbReference type="InterPro" id="IPR003594">
    <property type="entry name" value="HATPase_dom"/>
</dbReference>
<evidence type="ECO:0000256" key="6">
    <source>
        <dbReference type="ARBA" id="ARBA00022679"/>
    </source>
</evidence>
<dbReference type="EC" id="2.7.13.3" evidence="3"/>
<evidence type="ECO:0000256" key="10">
    <source>
        <dbReference type="ARBA" id="ARBA00022840"/>
    </source>
</evidence>
<dbReference type="InterPro" id="IPR011712">
    <property type="entry name" value="Sig_transdc_His_kin_sub3_dim/P"/>
</dbReference>
<keyword evidence="8" id="KW-0547">Nucleotide-binding</keyword>
<dbReference type="Pfam" id="PF00672">
    <property type="entry name" value="HAMP"/>
    <property type="match status" value="1"/>
</dbReference>
<keyword evidence="10" id="KW-0067">ATP-binding</keyword>
<dbReference type="SMART" id="SM00065">
    <property type="entry name" value="GAF"/>
    <property type="match status" value="1"/>
</dbReference>
<name>A0A7C1JDF1_9CHLR</name>
<evidence type="ECO:0000259" key="16">
    <source>
        <dbReference type="PROSITE" id="PS50885"/>
    </source>
</evidence>
<dbReference type="Pfam" id="PF13675">
    <property type="entry name" value="PilJ"/>
    <property type="match status" value="1"/>
</dbReference>
<dbReference type="PANTHER" id="PTHR24421">
    <property type="entry name" value="NITRATE/NITRITE SENSOR PROTEIN NARX-RELATED"/>
    <property type="match status" value="1"/>
</dbReference>
<keyword evidence="12" id="KW-0902">Two-component regulatory system</keyword>
<sequence length="634" mass="68550">MKIHSLRLRLNLLFLAFLTLVVAAVAVTYLIIASQRHDALLINLAGRQRMLSQQMTWLALASPEDPLLAAARERFVERLSALEQGGITFDAGGQPLRLPPPENEAVRAAVIDARQAWLRFESELERVIAGETEHALISTSLLLLDALDTVVTRLADQAEVRVQRLQIIQVGFLISALLLLWLGYRVTQHHVVDSLTVLGAAATKMATGDLQTRVPSFVDEELNRLATAFDAMRAEVLASQQQLEARIHQRTQELITAFEFSQEIAAQLELEQLLRSVTDRARTLMAGDAAALCLLDPEAGILQLAASSGTGDTSLELRQPANALLPAQVIGAGHTVVTETVCANCDFLRRFAGKQCIATPLCAGETTLGALCVVRPSQIAFEPEEQVALSLLANAAAVALVNARLVEKGRAQAKQSAIQSERERLAADLHDNLAQTLSFLNLKADQLEVAIAHGTEAEAAQLLAEMRVATTRAYSQVRAALTGLRTISPAHNILKTELHACVAEMQALTGLTIDLAVDIPETLPLTPLTQQQALHIVREALTNAWRHAGVQRASVCVEQVDDVVRLRIRDEGRGFDPMAVDESAHLGLTIMRARAERSGGTLDILSQPDAGTTVIATFPLNKEQGNEPLAIAAG</sequence>
<keyword evidence="6" id="KW-0808">Transferase</keyword>
<dbReference type="CDD" id="cd16917">
    <property type="entry name" value="HATPase_UhpB-NarQ-NarX-like"/>
    <property type="match status" value="1"/>
</dbReference>
<dbReference type="Gene3D" id="3.30.450.40">
    <property type="match status" value="1"/>
</dbReference>
<dbReference type="EMBL" id="DSMG01000195">
    <property type="protein sequence ID" value="HDX33563.1"/>
    <property type="molecule type" value="Genomic_DNA"/>
</dbReference>
<gene>
    <name evidence="17" type="ORF">ENQ20_19070</name>
</gene>
<reference evidence="17" key="1">
    <citation type="journal article" date="2020" name="mSystems">
        <title>Genome- and Community-Level Interaction Insights into Carbon Utilization and Element Cycling Functions of Hydrothermarchaeota in Hydrothermal Sediment.</title>
        <authorList>
            <person name="Zhou Z."/>
            <person name="Liu Y."/>
            <person name="Xu W."/>
            <person name="Pan J."/>
            <person name="Luo Z.H."/>
            <person name="Li M."/>
        </authorList>
    </citation>
    <scope>NUCLEOTIDE SEQUENCE [LARGE SCALE GENOMIC DNA]</scope>
    <source>
        <strain evidence="17">SpSt-289</strain>
    </source>
</reference>
<evidence type="ECO:0000256" key="4">
    <source>
        <dbReference type="ARBA" id="ARBA00022519"/>
    </source>
</evidence>
<dbReference type="Gene3D" id="3.30.565.10">
    <property type="entry name" value="Histidine kinase-like ATPase, C-terminal domain"/>
    <property type="match status" value="1"/>
</dbReference>
<dbReference type="InterPro" id="IPR003018">
    <property type="entry name" value="GAF"/>
</dbReference>
<keyword evidence="5" id="KW-0597">Phosphoprotein</keyword>
<dbReference type="InterPro" id="IPR005467">
    <property type="entry name" value="His_kinase_dom"/>
</dbReference>
<dbReference type="Pfam" id="PF01590">
    <property type="entry name" value="GAF"/>
    <property type="match status" value="1"/>
</dbReference>
<dbReference type="GO" id="GO:0000155">
    <property type="term" value="F:phosphorelay sensor kinase activity"/>
    <property type="evidence" value="ECO:0007669"/>
    <property type="project" value="InterPro"/>
</dbReference>
<comment type="caution">
    <text evidence="17">The sequence shown here is derived from an EMBL/GenBank/DDBJ whole genome shotgun (WGS) entry which is preliminary data.</text>
</comment>
<keyword evidence="7 14" id="KW-0812">Transmembrane</keyword>
<dbReference type="Gene3D" id="1.20.5.1930">
    <property type="match status" value="1"/>
</dbReference>
<feature type="domain" description="HAMP" evidence="16">
    <location>
        <begin position="189"/>
        <end position="241"/>
    </location>
</feature>
<evidence type="ECO:0000259" key="15">
    <source>
        <dbReference type="PROSITE" id="PS50109"/>
    </source>
</evidence>
<dbReference type="Pfam" id="PF02518">
    <property type="entry name" value="HATPase_c"/>
    <property type="match status" value="1"/>
</dbReference>
<evidence type="ECO:0000256" key="12">
    <source>
        <dbReference type="ARBA" id="ARBA00023012"/>
    </source>
</evidence>
<dbReference type="InterPro" id="IPR003660">
    <property type="entry name" value="HAMP_dom"/>
</dbReference>